<dbReference type="AlphaFoldDB" id="A0A2V1DRC6"/>
<keyword evidence="1" id="KW-0732">Signal</keyword>
<dbReference type="Proteomes" id="UP000244855">
    <property type="component" value="Unassembled WGS sequence"/>
</dbReference>
<sequence length="274" mass="28041">MKFSTIAASTLLAVTQAAALPAPPPGTPAFPSGLKAGESCTTTSTAGVLGCDDGTGGTFNIVNGRRESKRDSLEDGAVTADQAVKQFNNLEPGTPVIDGKLNLREGESCTTTSTKGVLGCQDGTGGTFNIVNGRRQSKRALEDGAVTAAQAVQQFDRLEPGTPVIDGSLKLKPGQSCTTTSTKGVLGCQDGTGATFNIVNGRKQSKRDMVGRRAVTAAQAAKDKNLEPGTRVVDASLDLNDGETCTTTSTLGVLACSDPSGASFNIVNGERQSL</sequence>
<dbReference type="OrthoDB" id="5239071at2759"/>
<evidence type="ECO:0008006" key="4">
    <source>
        <dbReference type="Google" id="ProtNLM"/>
    </source>
</evidence>
<accession>A0A2V1DRC6</accession>
<name>A0A2V1DRC6_9PLEO</name>
<evidence type="ECO:0000256" key="1">
    <source>
        <dbReference type="SAM" id="SignalP"/>
    </source>
</evidence>
<proteinExistence type="predicted"/>
<evidence type="ECO:0000313" key="2">
    <source>
        <dbReference type="EMBL" id="PVI00569.1"/>
    </source>
</evidence>
<feature type="signal peptide" evidence="1">
    <location>
        <begin position="1"/>
        <end position="19"/>
    </location>
</feature>
<keyword evidence="3" id="KW-1185">Reference proteome</keyword>
<gene>
    <name evidence="2" type="ORF">DM02DRAFT_628406</name>
</gene>
<reference evidence="2 3" key="1">
    <citation type="journal article" date="2018" name="Sci. Rep.">
        <title>Comparative genomics provides insights into the lifestyle and reveals functional heterogeneity of dark septate endophytic fungi.</title>
        <authorList>
            <person name="Knapp D.G."/>
            <person name="Nemeth J.B."/>
            <person name="Barry K."/>
            <person name="Hainaut M."/>
            <person name="Henrissat B."/>
            <person name="Johnson J."/>
            <person name="Kuo A."/>
            <person name="Lim J.H.P."/>
            <person name="Lipzen A."/>
            <person name="Nolan M."/>
            <person name="Ohm R.A."/>
            <person name="Tamas L."/>
            <person name="Grigoriev I.V."/>
            <person name="Spatafora J.W."/>
            <person name="Nagy L.G."/>
            <person name="Kovacs G.M."/>
        </authorList>
    </citation>
    <scope>NUCLEOTIDE SEQUENCE [LARGE SCALE GENOMIC DNA]</scope>
    <source>
        <strain evidence="2 3">DSE2036</strain>
    </source>
</reference>
<organism evidence="2 3">
    <name type="scientific">Periconia macrospinosa</name>
    <dbReference type="NCBI Taxonomy" id="97972"/>
    <lineage>
        <taxon>Eukaryota</taxon>
        <taxon>Fungi</taxon>
        <taxon>Dikarya</taxon>
        <taxon>Ascomycota</taxon>
        <taxon>Pezizomycotina</taxon>
        <taxon>Dothideomycetes</taxon>
        <taxon>Pleosporomycetidae</taxon>
        <taxon>Pleosporales</taxon>
        <taxon>Massarineae</taxon>
        <taxon>Periconiaceae</taxon>
        <taxon>Periconia</taxon>
    </lineage>
</organism>
<feature type="chain" id="PRO_5016101122" description="Cell surface protein" evidence="1">
    <location>
        <begin position="20"/>
        <end position="274"/>
    </location>
</feature>
<protein>
    <recommendedName>
        <fullName evidence="4">Cell surface protein</fullName>
    </recommendedName>
</protein>
<dbReference type="EMBL" id="KZ805371">
    <property type="protein sequence ID" value="PVI00569.1"/>
    <property type="molecule type" value="Genomic_DNA"/>
</dbReference>
<evidence type="ECO:0000313" key="3">
    <source>
        <dbReference type="Proteomes" id="UP000244855"/>
    </source>
</evidence>